<reference evidence="2" key="1">
    <citation type="journal article" date="2014" name="Int. J. Syst. Evol. Microbiol.">
        <title>Complete genome sequence of Corynebacterium casei LMG S-19264T (=DSM 44701T), isolated from a smear-ripened cheese.</title>
        <authorList>
            <consortium name="US DOE Joint Genome Institute (JGI-PGF)"/>
            <person name="Walter F."/>
            <person name="Albersmeier A."/>
            <person name="Kalinowski J."/>
            <person name="Ruckert C."/>
        </authorList>
    </citation>
    <scope>NUCLEOTIDE SEQUENCE</scope>
    <source>
        <strain evidence="2">CGMCC 1.12214</strain>
    </source>
</reference>
<reference evidence="2" key="2">
    <citation type="submission" date="2020-09" db="EMBL/GenBank/DDBJ databases">
        <authorList>
            <person name="Sun Q."/>
            <person name="Zhou Y."/>
        </authorList>
    </citation>
    <scope>NUCLEOTIDE SEQUENCE</scope>
    <source>
        <strain evidence="2">CGMCC 1.12214</strain>
    </source>
</reference>
<evidence type="ECO:0000313" key="3">
    <source>
        <dbReference type="Proteomes" id="UP000603912"/>
    </source>
</evidence>
<dbReference type="AlphaFoldDB" id="A0A917MIH0"/>
<proteinExistence type="predicted"/>
<keyword evidence="3" id="KW-1185">Reference proteome</keyword>
<sequence>MNLRPCEWRHAKLEVRKWTVRCAKSTNGRGLGEEKWADLEGFSDAECRKLSDFIEQLEESARERSWETLYRAMAKLVRRPRRHRERSLDGPNLGLKPSVSCEPTPLEL</sequence>
<organism evidence="2 3">
    <name type="scientific">Alsobacter metallidurans</name>
    <dbReference type="NCBI Taxonomy" id="340221"/>
    <lineage>
        <taxon>Bacteria</taxon>
        <taxon>Pseudomonadati</taxon>
        <taxon>Pseudomonadota</taxon>
        <taxon>Alphaproteobacteria</taxon>
        <taxon>Hyphomicrobiales</taxon>
        <taxon>Alsobacteraceae</taxon>
        <taxon>Alsobacter</taxon>
    </lineage>
</organism>
<comment type="caution">
    <text evidence="2">The sequence shown here is derived from an EMBL/GenBank/DDBJ whole genome shotgun (WGS) entry which is preliminary data.</text>
</comment>
<gene>
    <name evidence="2" type="ORF">GCM10007036_30650</name>
</gene>
<evidence type="ECO:0000313" key="2">
    <source>
        <dbReference type="EMBL" id="GGH24324.1"/>
    </source>
</evidence>
<protein>
    <submittedName>
        <fullName evidence="2">Uncharacterized protein</fullName>
    </submittedName>
</protein>
<evidence type="ECO:0000256" key="1">
    <source>
        <dbReference type="SAM" id="MobiDB-lite"/>
    </source>
</evidence>
<name>A0A917MIH0_9HYPH</name>
<dbReference type="Proteomes" id="UP000603912">
    <property type="component" value="Unassembled WGS sequence"/>
</dbReference>
<feature type="region of interest" description="Disordered" evidence="1">
    <location>
        <begin position="78"/>
        <end position="108"/>
    </location>
</feature>
<dbReference type="EMBL" id="BMES01000002">
    <property type="protein sequence ID" value="GGH24324.1"/>
    <property type="molecule type" value="Genomic_DNA"/>
</dbReference>
<accession>A0A917MIH0</accession>